<dbReference type="HOGENOM" id="CLU_2793776_0_0_1"/>
<dbReference type="Proteomes" id="UP000001056">
    <property type="component" value="Unassembled WGS sequence"/>
</dbReference>
<organism evidence="1 2">
    <name type="scientific">Chaetomium globosum (strain ATCC 6205 / CBS 148.51 / DSM 1962 / NBRC 6347 / NRRL 1970)</name>
    <name type="common">Soil fungus</name>
    <dbReference type="NCBI Taxonomy" id="306901"/>
    <lineage>
        <taxon>Eukaryota</taxon>
        <taxon>Fungi</taxon>
        <taxon>Dikarya</taxon>
        <taxon>Ascomycota</taxon>
        <taxon>Pezizomycotina</taxon>
        <taxon>Sordariomycetes</taxon>
        <taxon>Sordariomycetidae</taxon>
        <taxon>Sordariales</taxon>
        <taxon>Chaetomiaceae</taxon>
        <taxon>Chaetomium</taxon>
    </lineage>
</organism>
<proteinExistence type="predicted"/>
<accession>Q2GX06</accession>
<keyword evidence="2" id="KW-1185">Reference proteome</keyword>
<dbReference type="GeneID" id="4394406"/>
<protein>
    <submittedName>
        <fullName evidence="1">Uncharacterized protein</fullName>
    </submittedName>
</protein>
<evidence type="ECO:0000313" key="2">
    <source>
        <dbReference type="Proteomes" id="UP000001056"/>
    </source>
</evidence>
<dbReference type="RefSeq" id="XP_001225154.1">
    <property type="nucleotide sequence ID" value="XM_001225153.1"/>
</dbReference>
<dbReference type="EMBL" id="CH408033">
    <property type="protein sequence ID" value="EAQ86245.1"/>
    <property type="molecule type" value="Genomic_DNA"/>
</dbReference>
<evidence type="ECO:0000313" key="1">
    <source>
        <dbReference type="EMBL" id="EAQ86245.1"/>
    </source>
</evidence>
<name>Q2GX06_CHAGB</name>
<reference evidence="2" key="1">
    <citation type="journal article" date="2015" name="Genome Announc.">
        <title>Draft genome sequence of the cellulolytic fungus Chaetomium globosum.</title>
        <authorList>
            <person name="Cuomo C.A."/>
            <person name="Untereiner W.A."/>
            <person name="Ma L.-J."/>
            <person name="Grabherr M."/>
            <person name="Birren B.W."/>
        </authorList>
    </citation>
    <scope>NUCLEOTIDE SEQUENCE [LARGE SCALE GENOMIC DNA]</scope>
    <source>
        <strain evidence="2">ATCC 6205 / CBS 148.51 / DSM 1962 / NBRC 6347 / NRRL 1970</strain>
    </source>
</reference>
<dbReference type="AlphaFoldDB" id="Q2GX06"/>
<sequence>MQVAPCTTIRLKRGGSDVVYNWNERGGMNHWNQRYAQMASFSYQYGTYAMRAYVRNPSLSEGQRSRRC</sequence>
<dbReference type="VEuPathDB" id="FungiDB:CHGG_07498"/>
<gene>
    <name evidence="1" type="ORF">CHGG_07498</name>
</gene>
<dbReference type="InParanoid" id="Q2GX06"/>